<sequence length="155" mass="16821">MAKRKLELDVSDISHLREESISPVAVHVRIVDISPVKTGKKETRVKYIEGLNSCISCGSKVLNCCNGIGECSKCDLKVQMDKCKKTAAAKVIIKGTTLIGPDSTSKTVSMLGDVIQRLQSEVSEADGEVMLLNIGQKSFNIVTDTFVDFQNVTTV</sequence>
<name>A0A1X7VRG7_AMPQE</name>
<proteinExistence type="predicted"/>
<dbReference type="AlphaFoldDB" id="A0A1X7VRG7"/>
<dbReference type="EnsemblMetazoa" id="Aqu2.1.42420_001">
    <property type="protein sequence ID" value="Aqu2.1.42420_001"/>
    <property type="gene ID" value="Aqu2.1.42420"/>
</dbReference>
<evidence type="ECO:0000313" key="1">
    <source>
        <dbReference type="EnsemblMetazoa" id="Aqu2.1.42420_001"/>
    </source>
</evidence>
<organism evidence="1">
    <name type="scientific">Amphimedon queenslandica</name>
    <name type="common">Sponge</name>
    <dbReference type="NCBI Taxonomy" id="400682"/>
    <lineage>
        <taxon>Eukaryota</taxon>
        <taxon>Metazoa</taxon>
        <taxon>Porifera</taxon>
        <taxon>Demospongiae</taxon>
        <taxon>Heteroscleromorpha</taxon>
        <taxon>Haplosclerida</taxon>
        <taxon>Niphatidae</taxon>
        <taxon>Amphimedon</taxon>
    </lineage>
</organism>
<protein>
    <submittedName>
        <fullName evidence="1">Uncharacterized protein</fullName>
    </submittedName>
</protein>
<accession>A0A1X7VRG7</accession>
<dbReference type="InParanoid" id="A0A1X7VRG7"/>
<reference evidence="1" key="1">
    <citation type="submission" date="2017-05" db="UniProtKB">
        <authorList>
            <consortium name="EnsemblMetazoa"/>
        </authorList>
    </citation>
    <scope>IDENTIFICATION</scope>
</reference>